<dbReference type="Pfam" id="PF01479">
    <property type="entry name" value="S4"/>
    <property type="match status" value="1"/>
</dbReference>
<dbReference type="InterPro" id="IPR001912">
    <property type="entry name" value="Ribosomal_uS4_N"/>
</dbReference>
<evidence type="ECO:0000259" key="9">
    <source>
        <dbReference type="SMART" id="SM00363"/>
    </source>
</evidence>
<dbReference type="PROSITE" id="PS50889">
    <property type="entry name" value="S4"/>
    <property type="match status" value="1"/>
</dbReference>
<keyword evidence="5 7" id="KW-0687">Ribonucleoprotein</keyword>
<dbReference type="Gene3D" id="1.10.1050.10">
    <property type="entry name" value="Ribosomal Protein S4 Delta 41, Chain A, domain 1"/>
    <property type="match status" value="1"/>
</dbReference>
<evidence type="ECO:0000256" key="3">
    <source>
        <dbReference type="ARBA" id="ARBA00022884"/>
    </source>
</evidence>
<keyword evidence="11" id="KW-0934">Plastid</keyword>
<dbReference type="Gene3D" id="3.10.290.10">
    <property type="entry name" value="RNA-binding S4 domain"/>
    <property type="match status" value="1"/>
</dbReference>
<evidence type="ECO:0000259" key="10">
    <source>
        <dbReference type="SMART" id="SM01390"/>
    </source>
</evidence>
<dbReference type="GO" id="GO:0015935">
    <property type="term" value="C:small ribosomal subunit"/>
    <property type="evidence" value="ECO:0007669"/>
    <property type="project" value="TreeGrafter"/>
</dbReference>
<keyword evidence="4 7" id="KW-0689">Ribosomal protein</keyword>
<feature type="domain" description="RNA-binding S4" evidence="9">
    <location>
        <begin position="95"/>
        <end position="153"/>
    </location>
</feature>
<dbReference type="EMBL" id="LC008447">
    <property type="protein sequence ID" value="BAR72353.1"/>
    <property type="molecule type" value="Genomic_DNA"/>
</dbReference>
<reference evidence="11" key="1">
    <citation type="submission" date="2014-10" db="EMBL/GenBank/DDBJ databases">
        <title>The plastid genome of Lepidodinium chlorophorum.</title>
        <authorList>
            <person name="Kamikawa R."/>
            <person name="Tanifuji G."/>
            <person name="Kawachi M."/>
            <person name="Miyashita M."/>
            <person name="Hashimoto T."/>
            <person name="Inagaki Y."/>
        </authorList>
    </citation>
    <scope>NUCLEOTIDE SEQUENCE</scope>
</reference>
<accession>A0A0F7R4M2</accession>
<dbReference type="RefSeq" id="YP_009139379.1">
    <property type="nucleotide sequence ID" value="NC_027093.1"/>
</dbReference>
<dbReference type="SMART" id="SM00363">
    <property type="entry name" value="S4"/>
    <property type="match status" value="1"/>
</dbReference>
<feature type="region of interest" description="Disordered" evidence="8">
    <location>
        <begin position="27"/>
        <end position="51"/>
    </location>
</feature>
<keyword evidence="3 6" id="KW-0694">RNA-binding</keyword>
<dbReference type="InterPro" id="IPR018079">
    <property type="entry name" value="Ribosomal_uS4_CS"/>
</dbReference>
<dbReference type="PANTHER" id="PTHR11831">
    <property type="entry name" value="30S 40S RIBOSOMAL PROTEIN"/>
    <property type="match status" value="1"/>
</dbReference>
<gene>
    <name evidence="11" type="primary">rps4</name>
</gene>
<dbReference type="GO" id="GO:0019843">
    <property type="term" value="F:rRNA binding"/>
    <property type="evidence" value="ECO:0007669"/>
    <property type="project" value="UniProtKB-KW"/>
</dbReference>
<feature type="domain" description="Small ribosomal subunit protein uS4 N-terminal" evidence="10">
    <location>
        <begin position="2"/>
        <end position="94"/>
    </location>
</feature>
<dbReference type="InterPro" id="IPR036986">
    <property type="entry name" value="S4_RNA-bd_sf"/>
</dbReference>
<sequence length="192" mass="22717">MKYYGPRLRIIRRFFSFRSRKLETFTGKISKNNSRPGQHGTKPMKKSSQYSVRLREKQKVRTFYSISEKQIVQYMKKARKIKESTSRAFFKLLEIRLDVIVYRTEWAPTILKARQIVNHGHISVNGVQVTASNRICSNNSTLRIKSLIYQRIQLYNILPVKNIVHACTTPFLIRANSYFNLLFVVEYYSNRL</sequence>
<comment type="similarity">
    <text evidence="1 7">Belongs to the universal ribosomal protein uS4 family.</text>
</comment>
<dbReference type="SUPFAM" id="SSF55174">
    <property type="entry name" value="Alpha-L RNA-binding motif"/>
    <property type="match status" value="1"/>
</dbReference>
<dbReference type="GO" id="GO:0042274">
    <property type="term" value="P:ribosomal small subunit biogenesis"/>
    <property type="evidence" value="ECO:0007669"/>
    <property type="project" value="TreeGrafter"/>
</dbReference>
<dbReference type="InterPro" id="IPR002942">
    <property type="entry name" value="S4_RNA-bd"/>
</dbReference>
<evidence type="ECO:0000256" key="8">
    <source>
        <dbReference type="SAM" id="MobiDB-lite"/>
    </source>
</evidence>
<evidence type="ECO:0000256" key="6">
    <source>
        <dbReference type="PROSITE-ProRule" id="PRU00182"/>
    </source>
</evidence>
<evidence type="ECO:0000256" key="4">
    <source>
        <dbReference type="ARBA" id="ARBA00022980"/>
    </source>
</evidence>
<proteinExistence type="inferred from homology"/>
<protein>
    <submittedName>
        <fullName evidence="11">Ribosomal protein S4</fullName>
    </submittedName>
</protein>
<feature type="compositionally biased region" description="Polar residues" evidence="8">
    <location>
        <begin position="27"/>
        <end position="36"/>
    </location>
</feature>
<evidence type="ECO:0000256" key="1">
    <source>
        <dbReference type="ARBA" id="ARBA00007465"/>
    </source>
</evidence>
<dbReference type="SMART" id="SM01390">
    <property type="entry name" value="Ribosomal_S4"/>
    <property type="match status" value="1"/>
</dbReference>
<evidence type="ECO:0000313" key="11">
    <source>
        <dbReference type="EMBL" id="BAR72353.1"/>
    </source>
</evidence>
<dbReference type="AlphaFoldDB" id="A0A0F7R4M2"/>
<dbReference type="CDD" id="cd00165">
    <property type="entry name" value="S4"/>
    <property type="match status" value="1"/>
</dbReference>
<dbReference type="PROSITE" id="PS00632">
    <property type="entry name" value="RIBOSOMAL_S4"/>
    <property type="match status" value="1"/>
</dbReference>
<dbReference type="GeneID" id="24286196"/>
<name>A0A0F7R4M2_LEPCH</name>
<keyword evidence="2 6" id="KW-0699">rRNA-binding</keyword>
<dbReference type="GO" id="GO:0003735">
    <property type="term" value="F:structural constituent of ribosome"/>
    <property type="evidence" value="ECO:0007669"/>
    <property type="project" value="TreeGrafter"/>
</dbReference>
<dbReference type="NCBIfam" id="NF003717">
    <property type="entry name" value="PRK05327.1"/>
    <property type="match status" value="1"/>
</dbReference>
<evidence type="ECO:0000256" key="7">
    <source>
        <dbReference type="RuleBase" id="RU003699"/>
    </source>
</evidence>
<dbReference type="PANTHER" id="PTHR11831:SF4">
    <property type="entry name" value="SMALL RIBOSOMAL SUBUNIT PROTEIN US4M"/>
    <property type="match status" value="1"/>
</dbReference>
<dbReference type="InterPro" id="IPR022801">
    <property type="entry name" value="Ribosomal_uS4"/>
</dbReference>
<dbReference type="Pfam" id="PF00163">
    <property type="entry name" value="Ribosomal_S4"/>
    <property type="match status" value="1"/>
</dbReference>
<evidence type="ECO:0000256" key="2">
    <source>
        <dbReference type="ARBA" id="ARBA00022730"/>
    </source>
</evidence>
<keyword evidence="11" id="KW-0150">Chloroplast</keyword>
<geneLocation type="chloroplast" evidence="11"/>
<evidence type="ECO:0000256" key="5">
    <source>
        <dbReference type="ARBA" id="ARBA00023274"/>
    </source>
</evidence>
<organism evidence="11">
    <name type="scientific">Lepidodinium chlorophorum</name>
    <name type="common">Dinoflagellate</name>
    <name type="synonym">Gymnodinium chlorophorum</name>
    <dbReference type="NCBI Taxonomy" id="107758"/>
    <lineage>
        <taxon>Eukaryota</taxon>
        <taxon>Sar</taxon>
        <taxon>Alveolata</taxon>
        <taxon>Dinophyceae</taxon>
        <taxon>Gymnodiniales</taxon>
        <taxon>Gymnodiniaceae</taxon>
        <taxon>Lepidodinium</taxon>
    </lineage>
</organism>